<dbReference type="InterPro" id="IPR036291">
    <property type="entry name" value="NAD(P)-bd_dom_sf"/>
</dbReference>
<dbReference type="KEGG" id="psin:CAK95_12895"/>
<dbReference type="CDD" id="cd11731">
    <property type="entry name" value="Lin1944_like_SDR_c"/>
    <property type="match status" value="1"/>
</dbReference>
<evidence type="ECO:0000256" key="2">
    <source>
        <dbReference type="ARBA" id="ARBA00023002"/>
    </source>
</evidence>
<keyword evidence="4" id="KW-1185">Reference proteome</keyword>
<name>A0A1W6ZR46_9HYPH</name>
<dbReference type="PANTHER" id="PTHR43477">
    <property type="entry name" value="DIHYDROANTICAPSIN 7-DEHYDROGENASE"/>
    <property type="match status" value="1"/>
</dbReference>
<dbReference type="PANTHER" id="PTHR43477:SF1">
    <property type="entry name" value="DIHYDROANTICAPSIN 7-DEHYDROGENASE"/>
    <property type="match status" value="1"/>
</dbReference>
<dbReference type="Proteomes" id="UP000194137">
    <property type="component" value="Chromosome"/>
</dbReference>
<dbReference type="SUPFAM" id="SSF51735">
    <property type="entry name" value="NAD(P)-binding Rossmann-fold domains"/>
    <property type="match status" value="1"/>
</dbReference>
<dbReference type="RefSeq" id="WP_086088282.1">
    <property type="nucleotide sequence ID" value="NZ_CP021112.1"/>
</dbReference>
<dbReference type="InterPro" id="IPR051122">
    <property type="entry name" value="SDR_DHRS6-like"/>
</dbReference>
<reference evidence="3 4" key="1">
    <citation type="submission" date="2017-05" db="EMBL/GenBank/DDBJ databases">
        <title>Full genome sequence of Pseudorhodoplanes sinuspersici.</title>
        <authorList>
            <person name="Dastgheib S.M.M."/>
            <person name="Shavandi M."/>
            <person name="Tirandaz H."/>
        </authorList>
    </citation>
    <scope>NUCLEOTIDE SEQUENCE [LARGE SCALE GENOMIC DNA]</scope>
    <source>
        <strain evidence="3 4">RIPI110</strain>
    </source>
</reference>
<dbReference type="STRING" id="1235591.CAK95_12895"/>
<gene>
    <name evidence="3" type="ORF">CAK95_12895</name>
</gene>
<comment type="similarity">
    <text evidence="1">Belongs to the short-chain dehydrogenases/reductases (SDR) family.</text>
</comment>
<dbReference type="Pfam" id="PF13561">
    <property type="entry name" value="adh_short_C2"/>
    <property type="match status" value="1"/>
</dbReference>
<dbReference type="OrthoDB" id="9806974at2"/>
<evidence type="ECO:0000313" key="4">
    <source>
        <dbReference type="Proteomes" id="UP000194137"/>
    </source>
</evidence>
<evidence type="ECO:0000256" key="1">
    <source>
        <dbReference type="ARBA" id="ARBA00006484"/>
    </source>
</evidence>
<dbReference type="InterPro" id="IPR002347">
    <property type="entry name" value="SDR_fam"/>
</dbReference>
<dbReference type="EMBL" id="CP021112">
    <property type="protein sequence ID" value="ARP99878.1"/>
    <property type="molecule type" value="Genomic_DNA"/>
</dbReference>
<accession>A0A1W6ZR46</accession>
<proteinExistence type="inferred from homology"/>
<dbReference type="GO" id="GO:0016491">
    <property type="term" value="F:oxidoreductase activity"/>
    <property type="evidence" value="ECO:0007669"/>
    <property type="project" value="UniProtKB-KW"/>
</dbReference>
<sequence length="239" mass="25270">MKLNGKTIIILGGTSGIGLATAQAAASEGANIVVASSRQKAVDEALAALPGKAAGHVLDLSREDSIARFFEGAGEFDHLVYTAGENLELAEIGKLSIDWARQFWNIRYWGAYTAVKYGAPYIRAGGSIVLTTGVAGARPRKGWTVAASICSAMEGLTRALAIELAPVRVNAVSPGVVRSPLWGAMSEHDREAMYRDASARLLVGRVGEVEDIAEAYLYLMRENFSTGQVTVVDGGTVLV</sequence>
<organism evidence="3 4">
    <name type="scientific">Pseudorhodoplanes sinuspersici</name>
    <dbReference type="NCBI Taxonomy" id="1235591"/>
    <lineage>
        <taxon>Bacteria</taxon>
        <taxon>Pseudomonadati</taxon>
        <taxon>Pseudomonadota</taxon>
        <taxon>Alphaproteobacteria</taxon>
        <taxon>Hyphomicrobiales</taxon>
        <taxon>Pseudorhodoplanes</taxon>
    </lineage>
</organism>
<evidence type="ECO:0000313" key="3">
    <source>
        <dbReference type="EMBL" id="ARP99878.1"/>
    </source>
</evidence>
<protein>
    <submittedName>
        <fullName evidence="3">Short-chain dehydrogenase</fullName>
    </submittedName>
</protein>
<keyword evidence="2" id="KW-0560">Oxidoreductase</keyword>
<dbReference type="Gene3D" id="3.40.50.720">
    <property type="entry name" value="NAD(P)-binding Rossmann-like Domain"/>
    <property type="match status" value="1"/>
</dbReference>
<dbReference type="PRINTS" id="PR00081">
    <property type="entry name" value="GDHRDH"/>
</dbReference>
<dbReference type="AlphaFoldDB" id="A0A1W6ZR46"/>